<accession>A0A0F9U2N7</accession>
<dbReference type="InterPro" id="IPR003959">
    <property type="entry name" value="ATPase_AAA_core"/>
</dbReference>
<dbReference type="SMART" id="SM00382">
    <property type="entry name" value="AAA"/>
    <property type="match status" value="1"/>
</dbReference>
<dbReference type="InterPro" id="IPR003593">
    <property type="entry name" value="AAA+_ATPase"/>
</dbReference>
<evidence type="ECO:0000256" key="4">
    <source>
        <dbReference type="SAM" id="MobiDB-lite"/>
    </source>
</evidence>
<feature type="compositionally biased region" description="Basic and acidic residues" evidence="4">
    <location>
        <begin position="363"/>
        <end position="379"/>
    </location>
</feature>
<feature type="region of interest" description="Disordered" evidence="4">
    <location>
        <begin position="341"/>
        <end position="379"/>
    </location>
</feature>
<dbReference type="SUPFAM" id="SSF52540">
    <property type="entry name" value="P-loop containing nucleoside triphosphate hydrolases"/>
    <property type="match status" value="1"/>
</dbReference>
<evidence type="ECO:0000256" key="3">
    <source>
        <dbReference type="ARBA" id="ARBA00022840"/>
    </source>
</evidence>
<dbReference type="GO" id="GO:0016887">
    <property type="term" value="F:ATP hydrolysis activity"/>
    <property type="evidence" value="ECO:0007669"/>
    <property type="project" value="InterPro"/>
</dbReference>
<evidence type="ECO:0000256" key="2">
    <source>
        <dbReference type="ARBA" id="ARBA00022741"/>
    </source>
</evidence>
<comment type="caution">
    <text evidence="6">The sequence shown here is derived from an EMBL/GenBank/DDBJ whole genome shotgun (WGS) entry which is preliminary data.</text>
</comment>
<dbReference type="Gene3D" id="3.40.50.300">
    <property type="entry name" value="P-loop containing nucleotide triphosphate hydrolases"/>
    <property type="match status" value="1"/>
</dbReference>
<organism evidence="6">
    <name type="scientific">marine sediment metagenome</name>
    <dbReference type="NCBI Taxonomy" id="412755"/>
    <lineage>
        <taxon>unclassified sequences</taxon>
        <taxon>metagenomes</taxon>
        <taxon>ecological metagenomes</taxon>
    </lineage>
</organism>
<proteinExistence type="inferred from homology"/>
<keyword evidence="2" id="KW-0547">Nucleotide-binding</keyword>
<dbReference type="PANTHER" id="PTHR23073">
    <property type="entry name" value="26S PROTEASOME REGULATORY SUBUNIT"/>
    <property type="match status" value="1"/>
</dbReference>
<dbReference type="GO" id="GO:0005524">
    <property type="term" value="F:ATP binding"/>
    <property type="evidence" value="ECO:0007669"/>
    <property type="project" value="UniProtKB-KW"/>
</dbReference>
<feature type="domain" description="AAA+ ATPase" evidence="5">
    <location>
        <begin position="170"/>
        <end position="296"/>
    </location>
</feature>
<keyword evidence="3" id="KW-0067">ATP-binding</keyword>
<sequence>MINMNQGELIAYVMSNIGNETIGDFVKTNKINQSDSFSIILKNISSESIDKIVRTMGEPVFDGEDLQWLCKDYIMQTSVRHTDGLTELYFTIYCNIDSCEGIRKSVREVFKDHVANLEGIVQASVYWYFMGRNGMDSHELTEIIKEKVHPEAYPEIDDLDAFISGYFRSKSPIMILTGPPGTGKSRLIRYIVMKYALMNDGEAGVMYTSDMNLLETQESFFISFMVGDHKFMILEDIDAFLAPRKEGNNLMHKFLSASDGFIRCDDKKIIMTTNLSMNEIDEALIRPGRCYANRAFVKLNRAQAMDLASKINSKKTWTGDGDFRGDRFSIAEIYDIAEDKNESQHLGTNRTTGFQSGNQLRGPRRENTVARPTESRGRR</sequence>
<reference evidence="6" key="1">
    <citation type="journal article" date="2015" name="Nature">
        <title>Complex archaea that bridge the gap between prokaryotes and eukaryotes.</title>
        <authorList>
            <person name="Spang A."/>
            <person name="Saw J.H."/>
            <person name="Jorgensen S.L."/>
            <person name="Zaremba-Niedzwiedzka K."/>
            <person name="Martijn J."/>
            <person name="Lind A.E."/>
            <person name="van Eijk R."/>
            <person name="Schleper C."/>
            <person name="Guy L."/>
            <person name="Ettema T.J."/>
        </authorList>
    </citation>
    <scope>NUCLEOTIDE SEQUENCE</scope>
</reference>
<feature type="compositionally biased region" description="Polar residues" evidence="4">
    <location>
        <begin position="344"/>
        <end position="359"/>
    </location>
</feature>
<protein>
    <recommendedName>
        <fullName evidence="5">AAA+ ATPase domain-containing protein</fullName>
    </recommendedName>
</protein>
<dbReference type="AlphaFoldDB" id="A0A0F9U2N7"/>
<dbReference type="EMBL" id="LAZR01000213">
    <property type="protein sequence ID" value="KKN81582.1"/>
    <property type="molecule type" value="Genomic_DNA"/>
</dbReference>
<name>A0A0F9U2N7_9ZZZZ</name>
<evidence type="ECO:0000256" key="1">
    <source>
        <dbReference type="ARBA" id="ARBA00006914"/>
    </source>
</evidence>
<gene>
    <name evidence="6" type="ORF">LCGC14_0318460</name>
</gene>
<comment type="similarity">
    <text evidence="1">Belongs to the AAA ATPase family.</text>
</comment>
<dbReference type="Pfam" id="PF00004">
    <property type="entry name" value="AAA"/>
    <property type="match status" value="1"/>
</dbReference>
<dbReference type="InterPro" id="IPR050221">
    <property type="entry name" value="26S_Proteasome_ATPase"/>
</dbReference>
<evidence type="ECO:0000259" key="5">
    <source>
        <dbReference type="SMART" id="SM00382"/>
    </source>
</evidence>
<dbReference type="InterPro" id="IPR027417">
    <property type="entry name" value="P-loop_NTPase"/>
</dbReference>
<evidence type="ECO:0000313" key="6">
    <source>
        <dbReference type="EMBL" id="KKN81582.1"/>
    </source>
</evidence>